<evidence type="ECO:0000313" key="1">
    <source>
        <dbReference type="EMBL" id="CCG08452.1"/>
    </source>
</evidence>
<dbReference type="EMBL" id="HE663493">
    <property type="protein sequence ID" value="CCG08452.1"/>
    <property type="molecule type" value="Genomic_DNA"/>
</dbReference>
<dbReference type="KEGG" id="rpm:RSPPHO_01826"/>
<dbReference type="HOGENOM" id="CLU_3011379_0_0_5"/>
<dbReference type="STRING" id="1150469.RSPPHO_01826"/>
<sequence>MPLPAPPILGASLHVTGSGKVTQKRLPWPGVLSTEMAPPCRSTMRLATANPIPVPG</sequence>
<accession>H6SKD7</accession>
<dbReference type="AlphaFoldDB" id="H6SKD7"/>
<dbReference type="Proteomes" id="UP000033220">
    <property type="component" value="Chromosome DSM 122"/>
</dbReference>
<organism evidence="1 2">
    <name type="scientific">Pararhodospirillum photometricum DSM 122</name>
    <dbReference type="NCBI Taxonomy" id="1150469"/>
    <lineage>
        <taxon>Bacteria</taxon>
        <taxon>Pseudomonadati</taxon>
        <taxon>Pseudomonadota</taxon>
        <taxon>Alphaproteobacteria</taxon>
        <taxon>Rhodospirillales</taxon>
        <taxon>Rhodospirillaceae</taxon>
        <taxon>Pararhodospirillum</taxon>
    </lineage>
</organism>
<gene>
    <name evidence="1" type="ORF">RSPPHO_01826</name>
</gene>
<name>H6SKD7_PARPM</name>
<reference evidence="1 2" key="1">
    <citation type="submission" date="2012-02" db="EMBL/GenBank/DDBJ databases">
        <title>Shotgun genome sequence of Phaeospirillum photometricum DSM 122.</title>
        <authorList>
            <person name="Duquesne K."/>
            <person name="Sturgis J."/>
        </authorList>
    </citation>
    <scope>NUCLEOTIDE SEQUENCE [LARGE SCALE GENOMIC DNA]</scope>
    <source>
        <strain evidence="2">DSM122</strain>
    </source>
</reference>
<evidence type="ECO:0000313" key="2">
    <source>
        <dbReference type="Proteomes" id="UP000033220"/>
    </source>
</evidence>
<protein>
    <submittedName>
        <fullName evidence="1">Uncharacterized protein</fullName>
    </submittedName>
</protein>
<keyword evidence="2" id="KW-1185">Reference proteome</keyword>
<proteinExistence type="predicted"/>